<feature type="coiled-coil region" evidence="1">
    <location>
        <begin position="83"/>
        <end position="132"/>
    </location>
</feature>
<dbReference type="Pfam" id="PF00752">
    <property type="entry name" value="XPG_N"/>
    <property type="match status" value="1"/>
</dbReference>
<reference evidence="4" key="1">
    <citation type="journal article" date="2020" name="Nature">
        <title>Giant virus diversity and host interactions through global metagenomics.</title>
        <authorList>
            <person name="Schulz F."/>
            <person name="Roux S."/>
            <person name="Paez-Espino D."/>
            <person name="Jungbluth S."/>
            <person name="Walsh D.A."/>
            <person name="Denef V.J."/>
            <person name="McMahon K.D."/>
            <person name="Konstantinidis K.T."/>
            <person name="Eloe-Fadrosh E.A."/>
            <person name="Kyrpides N.C."/>
            <person name="Woyke T."/>
        </authorList>
    </citation>
    <scope>NUCLEOTIDE SEQUENCE</scope>
    <source>
        <strain evidence="4">GVMAG-M-3300023184-168</strain>
    </source>
</reference>
<dbReference type="EMBL" id="MN740013">
    <property type="protein sequence ID" value="QHT83878.1"/>
    <property type="molecule type" value="Genomic_DNA"/>
</dbReference>
<dbReference type="SUPFAM" id="SSF88723">
    <property type="entry name" value="PIN domain-like"/>
    <property type="match status" value="1"/>
</dbReference>
<evidence type="ECO:0000259" key="3">
    <source>
        <dbReference type="SMART" id="SM00485"/>
    </source>
</evidence>
<dbReference type="InterPro" id="IPR006084">
    <property type="entry name" value="XPG/Rad2"/>
</dbReference>
<dbReference type="InterPro" id="IPR029060">
    <property type="entry name" value="PIN-like_dom_sf"/>
</dbReference>
<organism evidence="4">
    <name type="scientific">viral metagenome</name>
    <dbReference type="NCBI Taxonomy" id="1070528"/>
    <lineage>
        <taxon>unclassified sequences</taxon>
        <taxon>metagenomes</taxon>
        <taxon>organismal metagenomes</taxon>
    </lineage>
</organism>
<feature type="domain" description="XPG-I" evidence="2">
    <location>
        <begin position="142"/>
        <end position="211"/>
    </location>
</feature>
<evidence type="ECO:0000313" key="4">
    <source>
        <dbReference type="EMBL" id="QHT83878.1"/>
    </source>
</evidence>
<proteinExistence type="predicted"/>
<name>A0A6C0HT09_9ZZZZ</name>
<protein>
    <recommendedName>
        <fullName evidence="5">XPG N-terminal domain-containing protein</fullName>
    </recommendedName>
</protein>
<evidence type="ECO:0008006" key="5">
    <source>
        <dbReference type="Google" id="ProtNLM"/>
    </source>
</evidence>
<evidence type="ECO:0000256" key="1">
    <source>
        <dbReference type="SAM" id="Coils"/>
    </source>
</evidence>
<dbReference type="GO" id="GO:0004518">
    <property type="term" value="F:nuclease activity"/>
    <property type="evidence" value="ECO:0007669"/>
    <property type="project" value="InterPro"/>
</dbReference>
<keyword evidence="1" id="KW-0175">Coiled coil</keyword>
<dbReference type="InterPro" id="IPR006085">
    <property type="entry name" value="XPG_DNA_repair_N"/>
</dbReference>
<evidence type="ECO:0000259" key="2">
    <source>
        <dbReference type="SMART" id="SM00484"/>
    </source>
</evidence>
<dbReference type="PRINTS" id="PR00853">
    <property type="entry name" value="XPGRADSUPER"/>
</dbReference>
<accession>A0A6C0HT09</accession>
<dbReference type="AlphaFoldDB" id="A0A6C0HT09"/>
<dbReference type="Pfam" id="PF00867">
    <property type="entry name" value="XPG_I"/>
    <property type="match status" value="1"/>
</dbReference>
<dbReference type="InterPro" id="IPR006086">
    <property type="entry name" value="XPG-I_dom"/>
</dbReference>
<feature type="domain" description="XPG N-terminal" evidence="3">
    <location>
        <begin position="1"/>
        <end position="93"/>
    </location>
</feature>
<sequence length="316" mass="37964">MGIRYLNRFLEDNCLRDSIKKTHLSKLKNKVMVVDTSIYLYRFLSENLLIENMYSFISILKKYKIKPIFIFDGKPPSEKKELLQQRRAEKKKAEEKYIELNNLLLNQDNEDKKKIVNEMEKLKRTFVKINDEDVKRVKILMDAFGVNYYDAPGEADQLCGYLVKKNKAWGCISDDTDMFLYGCNYILRNINLLKHTCILYDKVSILKDLEMSENIFCEIMILSGTDYNIHSKTSLKETIRWYYKYLDYYYRCKKDNKIIPTFYTWLVQNTKYITDYNNLLKIYQIFNNDDLKEWDNMEIPDKKMDLLLINEIMKKC</sequence>
<dbReference type="Gene3D" id="3.40.50.1010">
    <property type="entry name" value="5'-nuclease"/>
    <property type="match status" value="1"/>
</dbReference>
<dbReference type="SMART" id="SM00484">
    <property type="entry name" value="XPGI"/>
    <property type="match status" value="1"/>
</dbReference>
<dbReference type="PANTHER" id="PTHR11081">
    <property type="entry name" value="FLAP ENDONUCLEASE FAMILY MEMBER"/>
    <property type="match status" value="1"/>
</dbReference>
<dbReference type="SMART" id="SM00485">
    <property type="entry name" value="XPGN"/>
    <property type="match status" value="1"/>
</dbReference>